<dbReference type="Gene3D" id="1.25.40.20">
    <property type="entry name" value="Ankyrin repeat-containing domain"/>
    <property type="match status" value="1"/>
</dbReference>
<dbReference type="Pfam" id="PF01544">
    <property type="entry name" value="CorA"/>
    <property type="match status" value="1"/>
</dbReference>
<dbReference type="SUPFAM" id="SSF144083">
    <property type="entry name" value="Magnesium transport protein CorA, transmembrane region"/>
    <property type="match status" value="1"/>
</dbReference>
<keyword evidence="2 7" id="KW-0812">Transmembrane</keyword>
<keyword evidence="3 7" id="KW-1133">Transmembrane helix</keyword>
<dbReference type="HOGENOM" id="CLU_311226_0_0_1"/>
<dbReference type="PROSITE" id="PS50088">
    <property type="entry name" value="ANK_REPEAT"/>
    <property type="match status" value="1"/>
</dbReference>
<feature type="transmembrane region" description="Helical" evidence="7">
    <location>
        <begin position="1005"/>
        <end position="1029"/>
    </location>
</feature>
<evidence type="ECO:0000256" key="1">
    <source>
        <dbReference type="ARBA" id="ARBA00004141"/>
    </source>
</evidence>
<accession>S0DW66</accession>
<evidence type="ECO:0000256" key="4">
    <source>
        <dbReference type="ARBA" id="ARBA00023136"/>
    </source>
</evidence>
<evidence type="ECO:0000256" key="7">
    <source>
        <dbReference type="SAM" id="Phobius"/>
    </source>
</evidence>
<evidence type="ECO:0000256" key="5">
    <source>
        <dbReference type="PROSITE-ProRule" id="PRU00023"/>
    </source>
</evidence>
<comment type="subcellular location">
    <subcellularLocation>
        <location evidence="1">Membrane</location>
        <topology evidence="1">Multi-pass membrane protein</topology>
    </subcellularLocation>
</comment>
<dbReference type="PROSITE" id="PS50297">
    <property type="entry name" value="ANK_REP_REGION"/>
    <property type="match status" value="1"/>
</dbReference>
<dbReference type="STRING" id="1279085.S0DW66"/>
<evidence type="ECO:0000313" key="8">
    <source>
        <dbReference type="EMBL" id="CCT66746.1"/>
    </source>
</evidence>
<dbReference type="InterPro" id="IPR002523">
    <property type="entry name" value="MgTranspt_CorA/ZnTranspt_ZntB"/>
</dbReference>
<dbReference type="Pfam" id="PF00023">
    <property type="entry name" value="Ank"/>
    <property type="match status" value="1"/>
</dbReference>
<feature type="transmembrane region" description="Helical" evidence="7">
    <location>
        <begin position="961"/>
        <end position="985"/>
    </location>
</feature>
<dbReference type="AlphaFoldDB" id="S0DW66"/>
<gene>
    <name evidence="8" type="ORF">FFUJ_03540</name>
</gene>
<feature type="repeat" description="ANK" evidence="5">
    <location>
        <begin position="341"/>
        <end position="373"/>
    </location>
</feature>
<dbReference type="Proteomes" id="UP000016800">
    <property type="component" value="Chromosome III"/>
</dbReference>
<evidence type="ECO:0000256" key="3">
    <source>
        <dbReference type="ARBA" id="ARBA00022989"/>
    </source>
</evidence>
<proteinExistence type="predicted"/>
<dbReference type="EMBL" id="HF679025">
    <property type="protein sequence ID" value="CCT66746.1"/>
    <property type="molecule type" value="Genomic_DNA"/>
</dbReference>
<evidence type="ECO:0000256" key="2">
    <source>
        <dbReference type="ARBA" id="ARBA00022692"/>
    </source>
</evidence>
<keyword evidence="9" id="KW-1185">Reference proteome</keyword>
<dbReference type="PANTHER" id="PTHR24133:SF40">
    <property type="entry name" value="ANKYRIN REPEAT DOMAIN 44"/>
    <property type="match status" value="1"/>
</dbReference>
<dbReference type="SMART" id="SM00248">
    <property type="entry name" value="ANK"/>
    <property type="match status" value="3"/>
</dbReference>
<protein>
    <submittedName>
        <fullName evidence="8">Uncharacterized protein</fullName>
    </submittedName>
</protein>
<dbReference type="SUPFAM" id="SSF48403">
    <property type="entry name" value="Ankyrin repeat"/>
    <property type="match status" value="1"/>
</dbReference>
<evidence type="ECO:0000313" key="9">
    <source>
        <dbReference type="Proteomes" id="UP000016800"/>
    </source>
</evidence>
<organism evidence="8 9">
    <name type="scientific">Gibberella fujikuroi (strain CBS 195.34 / IMI 58289 / NRRL A-6831)</name>
    <name type="common">Bakanae and foot rot disease fungus</name>
    <name type="synonym">Fusarium fujikuroi</name>
    <dbReference type="NCBI Taxonomy" id="1279085"/>
    <lineage>
        <taxon>Eukaryota</taxon>
        <taxon>Fungi</taxon>
        <taxon>Dikarya</taxon>
        <taxon>Ascomycota</taxon>
        <taxon>Pezizomycotina</taxon>
        <taxon>Sordariomycetes</taxon>
        <taxon>Hypocreomycetidae</taxon>
        <taxon>Hypocreales</taxon>
        <taxon>Nectriaceae</taxon>
        <taxon>Fusarium</taxon>
        <taxon>Fusarium fujikuroi species complex</taxon>
    </lineage>
</organism>
<name>S0DW66_GIBF5</name>
<dbReference type="GO" id="GO:0016020">
    <property type="term" value="C:membrane"/>
    <property type="evidence" value="ECO:0007669"/>
    <property type="project" value="UniProtKB-SubCell"/>
</dbReference>
<reference evidence="9" key="1">
    <citation type="journal article" date="2013" name="PLoS Pathog.">
        <title>Deciphering the cryptic genome: genome-wide analyses of the rice pathogen Fusarium fujikuroi reveal complex regulation of secondary metabolism and novel metabolites.</title>
        <authorList>
            <person name="Wiemann P."/>
            <person name="Sieber C.M."/>
            <person name="von Bargen K.W."/>
            <person name="Studt L."/>
            <person name="Niehaus E.M."/>
            <person name="Espino J.J."/>
            <person name="Huss K."/>
            <person name="Michielse C.B."/>
            <person name="Albermann S."/>
            <person name="Wagner D."/>
            <person name="Bergner S.V."/>
            <person name="Connolly L.R."/>
            <person name="Fischer A."/>
            <person name="Reuter G."/>
            <person name="Kleigrewe K."/>
            <person name="Bald T."/>
            <person name="Wingfield B.D."/>
            <person name="Ophir R."/>
            <person name="Freeman S."/>
            <person name="Hippler M."/>
            <person name="Smith K.M."/>
            <person name="Brown D.W."/>
            <person name="Proctor R.H."/>
            <person name="Munsterkotter M."/>
            <person name="Freitag M."/>
            <person name="Humpf H.U."/>
            <person name="Guldener U."/>
            <person name="Tudzynski B."/>
        </authorList>
    </citation>
    <scope>NUCLEOTIDE SEQUENCE [LARGE SCALE GENOMIC DNA]</scope>
    <source>
        <strain evidence="9">CBS 195.34 / IMI 58289 / NRRL A-6831</strain>
    </source>
</reference>
<dbReference type="GO" id="GO:0046873">
    <property type="term" value="F:metal ion transmembrane transporter activity"/>
    <property type="evidence" value="ECO:0007669"/>
    <property type="project" value="InterPro"/>
</dbReference>
<sequence length="1038" mass="118477">MAVFLESYTLPVLIFFLEILVYLENLWYEAIWSRWQPSRTTLDKLILYKEDEIWQAVIYGNNGDVRKIFEDLTNSHAERGTPSHSVSDNGGVSISPSNSRAASTSGNIEAGVFFRRPKTKLQKAVETEVLNGSWGYDMGVQARLEAIADRLANSRRRLSKKEINRTKGRFIGKVSILWMAIHQGYKSDVDYLLAERSQKLDLVNTFQQNTVLQEAVSQGDCDLVRKILENSSFTSPEKYINSGDYRSRTALHNLVCKSVSQRSPPSSFELENTLEIFGLLSEYGANVNALDGSFMTPLHSLLLEASWGKFWRDVGCEYKFLVPLLDSLLLAGAEVQTKDKEGNSPLHIACELQDHEAIEKLVLNGADPETLNRHGKTPRRIFHDIQGSDKDFWRRMTILSRERQTVGADVYAPSRKLSQRHDGITKARMAICRKSPVHLRYQKNDHATESRNPLHWTAGDISVSEVLYPKSLSKGTTFLAECDKECQCAWNDLFQQPREVDHIAGDNLEQEPTARKSTAVDSGVTLAKGVWRWVNFPANNITWIRELIETNFNIDATAWNFFEKNVKIHNARNNGPRIRTPHAYKMSKDATISSKNEGDENTQNEPMVSIVIPFIDIEVQSEDPCTARQDEEAYPPFTGLDGVQMPQTLDQTSINAESQSKLRCKENQVIYRWSQKQGSVALRKLPLEWRVRDPVSYLAFSLFMVRRRAQDHERYDARNLSLGSTGKAGRDEGADFSARMQSIRKERRPKWLMVRQLWLWKLNNGTILTAIPSRTNMCMADDLLETTREGVLHNVSSSDDLMKHIVKEAIIFPDKFMRAGLGEHILDIFEGEIASEADEEATFYNNFTQNDWDSKHANRAISCTWRVKDIRDELGLIRKVFLSQLEVIRQFSKVLMPQQTKTSGDSEYVRTLVAELEGMIKRIKFMDSEAVNTLESLNNITQAMLAQASLKEAESARLMNFIILPFTIVTVIFTPLSFMTSLFAVNSDGFPHNKDGELRIPSDWFWRRMVIGEFGTLVPLVIFVLFLYYSRRGRRNPL</sequence>
<dbReference type="InterPro" id="IPR045863">
    <property type="entry name" value="CorA_TM1_TM2"/>
</dbReference>
<dbReference type="RefSeq" id="XP_023428827.1">
    <property type="nucleotide sequence ID" value="XM_023575399.1"/>
</dbReference>
<dbReference type="InterPro" id="IPR036770">
    <property type="entry name" value="Ankyrin_rpt-contain_sf"/>
</dbReference>
<feature type="region of interest" description="Disordered" evidence="6">
    <location>
        <begin position="78"/>
        <end position="104"/>
    </location>
</feature>
<dbReference type="PANTHER" id="PTHR24133">
    <property type="entry name" value="ANKYRIN DOMAIN-CONTAINING"/>
    <property type="match status" value="1"/>
</dbReference>
<evidence type="ECO:0000256" key="6">
    <source>
        <dbReference type="SAM" id="MobiDB-lite"/>
    </source>
</evidence>
<dbReference type="VEuPathDB" id="FungiDB:FFUJ_03540"/>
<dbReference type="GeneID" id="35397022"/>
<keyword evidence="5" id="KW-0040">ANK repeat</keyword>
<keyword evidence="4 7" id="KW-0472">Membrane</keyword>
<feature type="compositionally biased region" description="Polar residues" evidence="6">
    <location>
        <begin position="82"/>
        <end position="104"/>
    </location>
</feature>
<dbReference type="InterPro" id="IPR002110">
    <property type="entry name" value="Ankyrin_rpt"/>
</dbReference>
<dbReference type="Gene3D" id="1.20.58.340">
    <property type="entry name" value="Magnesium transport protein CorA, transmembrane region"/>
    <property type="match status" value="1"/>
</dbReference>
<dbReference type="InterPro" id="IPR052391">
    <property type="entry name" value="E3_Ligase-Neurotoxin"/>
</dbReference>